<accession>A0A3N2BC34</accession>
<feature type="transmembrane region" description="Helical" evidence="1">
    <location>
        <begin position="158"/>
        <end position="176"/>
    </location>
</feature>
<feature type="transmembrane region" description="Helical" evidence="1">
    <location>
        <begin position="125"/>
        <end position="146"/>
    </location>
</feature>
<keyword evidence="3" id="KW-1185">Reference proteome</keyword>
<evidence type="ECO:0000256" key="1">
    <source>
        <dbReference type="SAM" id="Phobius"/>
    </source>
</evidence>
<sequence length="312" mass="32114">MTTRVSTHPLATPFVGHRPLLILAAVMAVSAATIGLLAVLDPREVLGQNLWFKPLKFSISIAAYALTLAWLITQVRRFRRVAVVGGNITAGALALEQVIIVGAAATGTTSHFNVSTALHTTLWAVMAASIATVWLIGLVVGVLLILSPGPDPARNLAIRAGVFIGLAGMAVAFLMTGPTSEQLNDFQGIAGAHAVGVPDGGAGLPFLGWSTEGGDLRVPHFVGMHALQALPLGLLALEWASARVPILRDPQVRLRLIRIAAIAVAGMLGLLTWQALAGQPVTAPAGAILGVGSALTLATVAAVAVVLARARP</sequence>
<feature type="transmembrane region" description="Helical" evidence="1">
    <location>
        <begin position="20"/>
        <end position="40"/>
    </location>
</feature>
<dbReference type="RefSeq" id="WP_123303339.1">
    <property type="nucleotide sequence ID" value="NZ_RKHK01000001.1"/>
</dbReference>
<dbReference type="AlphaFoldDB" id="A0A3N2BC34"/>
<organism evidence="2 3">
    <name type="scientific">Bogoriella caseilytica</name>
    <dbReference type="NCBI Taxonomy" id="56055"/>
    <lineage>
        <taxon>Bacteria</taxon>
        <taxon>Bacillati</taxon>
        <taxon>Actinomycetota</taxon>
        <taxon>Actinomycetes</taxon>
        <taxon>Micrococcales</taxon>
        <taxon>Bogoriellaceae</taxon>
        <taxon>Bogoriella</taxon>
    </lineage>
</organism>
<feature type="transmembrane region" description="Helical" evidence="1">
    <location>
        <begin position="55"/>
        <end position="72"/>
    </location>
</feature>
<reference evidence="2 3" key="1">
    <citation type="submission" date="2018-11" db="EMBL/GenBank/DDBJ databases">
        <title>Sequencing the genomes of 1000 actinobacteria strains.</title>
        <authorList>
            <person name="Klenk H.-P."/>
        </authorList>
    </citation>
    <scope>NUCLEOTIDE SEQUENCE [LARGE SCALE GENOMIC DNA]</scope>
    <source>
        <strain evidence="2 3">DSM 11294</strain>
    </source>
</reference>
<protein>
    <submittedName>
        <fullName evidence="2">Uncharacterized protein</fullName>
    </submittedName>
</protein>
<keyword evidence="1" id="KW-1133">Transmembrane helix</keyword>
<gene>
    <name evidence="2" type="ORF">EDD31_1187</name>
</gene>
<feature type="transmembrane region" description="Helical" evidence="1">
    <location>
        <begin position="84"/>
        <end position="105"/>
    </location>
</feature>
<name>A0A3N2BC34_9MICO</name>
<feature type="transmembrane region" description="Helical" evidence="1">
    <location>
        <begin position="226"/>
        <end position="244"/>
    </location>
</feature>
<dbReference type="Proteomes" id="UP000280668">
    <property type="component" value="Unassembled WGS sequence"/>
</dbReference>
<dbReference type="EMBL" id="RKHK01000001">
    <property type="protein sequence ID" value="ROR72827.1"/>
    <property type="molecule type" value="Genomic_DNA"/>
</dbReference>
<dbReference type="OrthoDB" id="343560at2"/>
<comment type="caution">
    <text evidence="2">The sequence shown here is derived from an EMBL/GenBank/DDBJ whole genome shotgun (WGS) entry which is preliminary data.</text>
</comment>
<evidence type="ECO:0000313" key="2">
    <source>
        <dbReference type="EMBL" id="ROR72827.1"/>
    </source>
</evidence>
<keyword evidence="1" id="KW-0812">Transmembrane</keyword>
<keyword evidence="1" id="KW-0472">Membrane</keyword>
<feature type="transmembrane region" description="Helical" evidence="1">
    <location>
        <begin position="288"/>
        <end position="308"/>
    </location>
</feature>
<evidence type="ECO:0000313" key="3">
    <source>
        <dbReference type="Proteomes" id="UP000280668"/>
    </source>
</evidence>
<proteinExistence type="predicted"/>
<feature type="transmembrane region" description="Helical" evidence="1">
    <location>
        <begin position="256"/>
        <end position="276"/>
    </location>
</feature>